<dbReference type="Proteomes" id="UP000694866">
    <property type="component" value="Unplaced"/>
</dbReference>
<dbReference type="GO" id="GO:0016592">
    <property type="term" value="C:mediator complex"/>
    <property type="evidence" value="ECO:0007669"/>
    <property type="project" value="InterPro"/>
</dbReference>
<evidence type="ECO:0000256" key="6">
    <source>
        <dbReference type="ARBA" id="ARBA00023163"/>
    </source>
</evidence>
<evidence type="ECO:0000256" key="9">
    <source>
        <dbReference type="PROSITE-ProRule" id="PRU00649"/>
    </source>
</evidence>
<dbReference type="GeneID" id="105271387"/>
<feature type="domain" description="TFIIS N-terminal" evidence="11">
    <location>
        <begin position="7"/>
        <end position="84"/>
    </location>
</feature>
<feature type="compositionally biased region" description="Basic residues" evidence="10">
    <location>
        <begin position="261"/>
        <end position="271"/>
    </location>
</feature>
<evidence type="ECO:0000256" key="1">
    <source>
        <dbReference type="ARBA" id="ARBA00004123"/>
    </source>
</evidence>
<keyword evidence="4" id="KW-0805">Transcription regulation</keyword>
<evidence type="ECO:0000256" key="10">
    <source>
        <dbReference type="SAM" id="MobiDB-lite"/>
    </source>
</evidence>
<dbReference type="EMBL" id="GBYB01015323">
    <property type="protein sequence ID" value="JAG85090.1"/>
    <property type="molecule type" value="Transcribed_RNA"/>
</dbReference>
<dbReference type="Pfam" id="PF08711">
    <property type="entry name" value="Med26"/>
    <property type="match status" value="1"/>
</dbReference>
<keyword evidence="5" id="KW-0010">Activator</keyword>
<reference evidence="15" key="2">
    <citation type="submission" date="2025-04" db="UniProtKB">
        <authorList>
            <consortium name="RefSeq"/>
        </authorList>
    </citation>
    <scope>IDENTIFICATION</scope>
    <source>
        <strain evidence="15">USDA-PBARC FA_bdor</strain>
        <tissue evidence="15">Whole organism</tissue>
    </source>
</reference>
<dbReference type="RefSeq" id="XP_011311222.1">
    <property type="nucleotide sequence ID" value="XM_011312920.1"/>
</dbReference>
<dbReference type="EMBL" id="GBYB01015322">
    <property type="protein sequence ID" value="JAG85089.1"/>
    <property type="molecule type" value="Transcribed_RNA"/>
</dbReference>
<dbReference type="InterPro" id="IPR003617">
    <property type="entry name" value="TFIIS/CRSP70_N_sub"/>
</dbReference>
<accession>A0A9R1TKG8</accession>
<dbReference type="AlphaFoldDB" id="A0A0C9RP48"/>
<evidence type="ECO:0000313" key="12">
    <source>
        <dbReference type="EMBL" id="JAG85089.1"/>
    </source>
</evidence>
<evidence type="ECO:0000256" key="8">
    <source>
        <dbReference type="ARBA" id="ARBA00031968"/>
    </source>
</evidence>
<keyword evidence="6" id="KW-0804">Transcription</keyword>
<comment type="subcellular location">
    <subcellularLocation>
        <location evidence="1 9">Nucleus</location>
    </subcellularLocation>
</comment>
<evidence type="ECO:0000256" key="5">
    <source>
        <dbReference type="ARBA" id="ARBA00023159"/>
    </source>
</evidence>
<evidence type="ECO:0000256" key="7">
    <source>
        <dbReference type="ARBA" id="ARBA00023242"/>
    </source>
</evidence>
<dbReference type="InterPro" id="IPR042376">
    <property type="entry name" value="MED26"/>
</dbReference>
<evidence type="ECO:0000256" key="4">
    <source>
        <dbReference type="ARBA" id="ARBA00023015"/>
    </source>
</evidence>
<evidence type="ECO:0000259" key="11">
    <source>
        <dbReference type="PROSITE" id="PS51319"/>
    </source>
</evidence>
<dbReference type="OrthoDB" id="550309at2759"/>
<dbReference type="GO" id="GO:0070847">
    <property type="term" value="C:core mediator complex"/>
    <property type="evidence" value="ECO:0007669"/>
    <property type="project" value="TreeGrafter"/>
</dbReference>
<keyword evidence="14" id="KW-1185">Reference proteome</keyword>
<evidence type="ECO:0000256" key="3">
    <source>
        <dbReference type="ARBA" id="ARBA00019686"/>
    </source>
</evidence>
<feature type="region of interest" description="Disordered" evidence="10">
    <location>
        <begin position="84"/>
        <end position="134"/>
    </location>
</feature>
<dbReference type="PANTHER" id="PTHR15201">
    <property type="entry name" value="CRSP70"/>
    <property type="match status" value="1"/>
</dbReference>
<feature type="compositionally biased region" description="Polar residues" evidence="10">
    <location>
        <begin position="168"/>
        <end position="184"/>
    </location>
</feature>
<dbReference type="CDD" id="cd00183">
    <property type="entry name" value="TFIIS_I"/>
    <property type="match status" value="1"/>
</dbReference>
<dbReference type="SMART" id="SM00509">
    <property type="entry name" value="TFS2N"/>
    <property type="match status" value="1"/>
</dbReference>
<comment type="similarity">
    <text evidence="2">Belongs to the Mediator complex subunit 26 family.</text>
</comment>
<sequence length="483" mass="53740">MQQHCTELTQKLLNSIDKEYNVVDMGAVVDVITALEKTTITKEVLESTRLGKHINELRRQTTNDALAKRAKDLVRRWREMVLPPTNSSSQVPAPVAGVQGINGTKPQSPGVRILPKSRSPPGSRIFKPQSPLLRDGTALKVLSPALSLTSEQSRSPNPTPPKHHNHRLNQTISPKLSATSQNPSLDAVPRTHSSNKRLRKDDTDVLSPTKDEHTIKKARINGESINTNITDNSQVPSPSPIDPGVDSLIPDDSSLDTGVGPKKRGRKKGSKSMKSQQQQQDRVKEKLASISRNPKLKTTQELLADLQARGSTGAGTCTRATEPPTTEEILRGSEDVTYTRNNRNKLTNLGKKNGDDVDGVEDNHLDGGQRDLTVEEILAKLPPINHDTIRWSDDEEPDSPAKRDVNQDDVDRLHQQCVEGLNGNYQIRVNSQGRDDACDIKRISNFRRRSNDPDREFKEWHEMLARPSYDGQILHILPYVIID</sequence>
<dbReference type="SUPFAM" id="SSF47676">
    <property type="entry name" value="Conserved domain common to transcription factors TFIIS, elongin A, CRSP70"/>
    <property type="match status" value="1"/>
</dbReference>
<dbReference type="GO" id="GO:0006357">
    <property type="term" value="P:regulation of transcription by RNA polymerase II"/>
    <property type="evidence" value="ECO:0007669"/>
    <property type="project" value="InterPro"/>
</dbReference>
<dbReference type="CTD" id="9441"/>
<keyword evidence="7 9" id="KW-0539">Nucleus</keyword>
<dbReference type="GO" id="GO:0010628">
    <property type="term" value="P:positive regulation of gene expression"/>
    <property type="evidence" value="ECO:0007669"/>
    <property type="project" value="TreeGrafter"/>
</dbReference>
<feature type="region of interest" description="Disordered" evidence="10">
    <location>
        <begin position="147"/>
        <end position="296"/>
    </location>
</feature>
<proteinExistence type="inferred from homology"/>
<feature type="compositionally biased region" description="Polar residues" evidence="10">
    <location>
        <begin position="223"/>
        <end position="236"/>
    </location>
</feature>
<dbReference type="PANTHER" id="PTHR15201:SF1">
    <property type="entry name" value="MEDIATOR OF RNA POLYMERASE II TRANSCRIPTION SUBUNIT 26"/>
    <property type="match status" value="1"/>
</dbReference>
<name>A0A0C9RP48_9HYME</name>
<evidence type="ECO:0000313" key="15">
    <source>
        <dbReference type="RefSeq" id="XP_011311222.1"/>
    </source>
</evidence>
<accession>A0A0C9RP48</accession>
<dbReference type="Gene3D" id="1.20.930.10">
    <property type="entry name" value="Conserved domain common to transcription factors TFIIS, elongin A, CRSP70"/>
    <property type="match status" value="1"/>
</dbReference>
<gene>
    <name evidence="12" type="primary">MED26_0</name>
    <name evidence="15" type="synonym">LOC105271387</name>
    <name evidence="13" type="synonym">MED26_1</name>
    <name evidence="12" type="ORF">g.37618</name>
    <name evidence="13" type="ORF">g.37625</name>
</gene>
<organism evidence="12">
    <name type="scientific">Fopius arisanus</name>
    <dbReference type="NCBI Taxonomy" id="64838"/>
    <lineage>
        <taxon>Eukaryota</taxon>
        <taxon>Metazoa</taxon>
        <taxon>Ecdysozoa</taxon>
        <taxon>Arthropoda</taxon>
        <taxon>Hexapoda</taxon>
        <taxon>Insecta</taxon>
        <taxon>Pterygota</taxon>
        <taxon>Neoptera</taxon>
        <taxon>Endopterygota</taxon>
        <taxon>Hymenoptera</taxon>
        <taxon>Apocrita</taxon>
        <taxon>Ichneumonoidea</taxon>
        <taxon>Braconidae</taxon>
        <taxon>Opiinae</taxon>
        <taxon>Fopius</taxon>
    </lineage>
</organism>
<dbReference type="PROSITE" id="PS51319">
    <property type="entry name" value="TFIIS_N"/>
    <property type="match status" value="1"/>
</dbReference>
<reference evidence="12" key="1">
    <citation type="submission" date="2015-01" db="EMBL/GenBank/DDBJ databases">
        <title>Transcriptome Assembly of Fopius arisanus.</title>
        <authorList>
            <person name="Geib S."/>
        </authorList>
    </citation>
    <scope>NUCLEOTIDE SEQUENCE</scope>
</reference>
<feature type="compositionally biased region" description="Polar residues" evidence="10">
    <location>
        <begin position="147"/>
        <end position="156"/>
    </location>
</feature>
<dbReference type="GO" id="GO:0003712">
    <property type="term" value="F:transcription coregulator activity"/>
    <property type="evidence" value="ECO:0007669"/>
    <property type="project" value="TreeGrafter"/>
</dbReference>
<evidence type="ECO:0000256" key="2">
    <source>
        <dbReference type="ARBA" id="ARBA00009681"/>
    </source>
</evidence>
<protein>
    <recommendedName>
        <fullName evidence="3">Mediator of RNA polymerase II transcription subunit 26</fullName>
    </recommendedName>
    <alternativeName>
        <fullName evidence="8">Mediator complex subunit 26</fullName>
    </alternativeName>
</protein>
<feature type="compositionally biased region" description="Basic and acidic residues" evidence="10">
    <location>
        <begin position="199"/>
        <end position="215"/>
    </location>
</feature>
<dbReference type="KEGG" id="fas:105271387"/>
<evidence type="ECO:0000313" key="14">
    <source>
        <dbReference type="Proteomes" id="UP000694866"/>
    </source>
</evidence>
<dbReference type="InterPro" id="IPR035441">
    <property type="entry name" value="TFIIS/LEDGF_dom_sf"/>
</dbReference>
<dbReference type="InterPro" id="IPR017923">
    <property type="entry name" value="TFIIS_N"/>
</dbReference>
<evidence type="ECO:0000313" key="13">
    <source>
        <dbReference type="EMBL" id="JAG85090.1"/>
    </source>
</evidence>